<name>B3QUP8_CHLT3</name>
<gene>
    <name evidence="2" type="ordered locus">Ctha_0483</name>
</gene>
<comment type="similarity">
    <text evidence="1">Belongs to the MEMO1 family.</text>
</comment>
<organism evidence="2 3">
    <name type="scientific">Chloroherpeton thalassium (strain ATCC 35110 / GB-78)</name>
    <dbReference type="NCBI Taxonomy" id="517418"/>
    <lineage>
        <taxon>Bacteria</taxon>
        <taxon>Pseudomonadati</taxon>
        <taxon>Chlorobiota</taxon>
        <taxon>Chlorobiia</taxon>
        <taxon>Chlorobiales</taxon>
        <taxon>Chloroherpetonaceae</taxon>
        <taxon>Chloroherpeton</taxon>
    </lineage>
</organism>
<dbReference type="InterPro" id="IPR002737">
    <property type="entry name" value="MEMO1_fam"/>
</dbReference>
<accession>B3QUP8</accession>
<dbReference type="HOGENOM" id="CLU_038085_2_0_10"/>
<proteinExistence type="inferred from homology"/>
<dbReference type="KEGG" id="cts:Ctha_0483"/>
<dbReference type="Gene3D" id="3.40.830.10">
    <property type="entry name" value="LigB-like"/>
    <property type="match status" value="1"/>
</dbReference>
<evidence type="ECO:0008006" key="4">
    <source>
        <dbReference type="Google" id="ProtNLM"/>
    </source>
</evidence>
<sequence length="292" mass="31803">MAFLTKKRVMQFIREPQAMDLYPSDCGQQIFAFLKKYTPSTELPEKLIGAVVPHAAWKYSGKVAARTLHTLSERSSPDICVLLGADHIGLKKHTLLPDGTWKTPLGSLPIASELASALYSALPKILSNDMSAHELEHSLEVISPMIAYFWPKLSILPIIIVPNANALEIGNALVQLLKASGKTAIFVASTDLTHYGRFYGNAHAGTGEKALDWVQHNDKKMIECICNVKATEILKEAAENQNACGAGALTTLCAIAKAHEIQKGYLIEYTTSHGNEHPNFFQSGVGYAGVVF</sequence>
<dbReference type="OrthoDB" id="9785549at2"/>
<dbReference type="PANTHER" id="PTHR11060">
    <property type="entry name" value="PROTEIN MEMO1"/>
    <property type="match status" value="1"/>
</dbReference>
<dbReference type="eggNOG" id="COG1355">
    <property type="taxonomic scope" value="Bacteria"/>
</dbReference>
<dbReference type="EMBL" id="CP001100">
    <property type="protein sequence ID" value="ACF12954.1"/>
    <property type="molecule type" value="Genomic_DNA"/>
</dbReference>
<dbReference type="PANTHER" id="PTHR11060:SF0">
    <property type="entry name" value="PROTEIN MEMO1"/>
    <property type="match status" value="1"/>
</dbReference>
<evidence type="ECO:0000256" key="1">
    <source>
        <dbReference type="ARBA" id="ARBA00006315"/>
    </source>
</evidence>
<reference evidence="2 3" key="1">
    <citation type="submission" date="2008-06" db="EMBL/GenBank/DDBJ databases">
        <title>Complete sequence of Chloroherpeton thalassium ATCC 35110.</title>
        <authorList>
            <consortium name="US DOE Joint Genome Institute"/>
            <person name="Lucas S."/>
            <person name="Copeland A."/>
            <person name="Lapidus A."/>
            <person name="Glavina del Rio T."/>
            <person name="Dalin E."/>
            <person name="Tice H."/>
            <person name="Bruce D."/>
            <person name="Goodwin L."/>
            <person name="Pitluck S."/>
            <person name="Schmutz J."/>
            <person name="Larimer F."/>
            <person name="Land M."/>
            <person name="Hauser L."/>
            <person name="Kyrpides N."/>
            <person name="Mikhailova N."/>
            <person name="Liu Z."/>
            <person name="Li T."/>
            <person name="Zhao F."/>
            <person name="Overmann J."/>
            <person name="Bryant D.A."/>
            <person name="Richardson P."/>
        </authorList>
    </citation>
    <scope>NUCLEOTIDE SEQUENCE [LARGE SCALE GENOMIC DNA]</scope>
    <source>
        <strain evidence="3">ATCC 35110 / GB-78</strain>
    </source>
</reference>
<dbReference type="Proteomes" id="UP000001208">
    <property type="component" value="Chromosome"/>
</dbReference>
<keyword evidence="3" id="KW-1185">Reference proteome</keyword>
<dbReference type="STRING" id="517418.Ctha_0483"/>
<evidence type="ECO:0000313" key="2">
    <source>
        <dbReference type="EMBL" id="ACF12954.1"/>
    </source>
</evidence>
<dbReference type="AlphaFoldDB" id="B3QUP8"/>
<dbReference type="Pfam" id="PF01875">
    <property type="entry name" value="Memo"/>
    <property type="match status" value="1"/>
</dbReference>
<dbReference type="NCBIfam" id="TIGR04336">
    <property type="entry name" value="AmmeMemoSam_B"/>
    <property type="match status" value="1"/>
</dbReference>
<dbReference type="CDD" id="cd07361">
    <property type="entry name" value="MEMO_like"/>
    <property type="match status" value="1"/>
</dbReference>
<evidence type="ECO:0000313" key="3">
    <source>
        <dbReference type="Proteomes" id="UP000001208"/>
    </source>
</evidence>
<protein>
    <recommendedName>
        <fullName evidence="4">AmmeMemoRadiSam system protein B</fullName>
    </recommendedName>
</protein>